<feature type="signal peptide" evidence="2">
    <location>
        <begin position="1"/>
        <end position="24"/>
    </location>
</feature>
<evidence type="ECO:0000313" key="3">
    <source>
        <dbReference type="EMBL" id="RKI88692.1"/>
    </source>
</evidence>
<evidence type="ECO:0000256" key="2">
    <source>
        <dbReference type="SAM" id="SignalP"/>
    </source>
</evidence>
<feature type="compositionally biased region" description="Basic and acidic residues" evidence="1">
    <location>
        <begin position="203"/>
        <end position="218"/>
    </location>
</feature>
<comment type="caution">
    <text evidence="3">The sequence shown here is derived from an EMBL/GenBank/DDBJ whole genome shotgun (WGS) entry which is preliminary data.</text>
</comment>
<sequence length="350" mass="37323">MKKKIVTILTALLLLMVPVIPAMAVEELPSGTSNIDANFFAIDGGGMISTQSNGKPKLLVFFKVGCGNCINTLSTISKSDWLKNGEVEVCAIECEFQTDDVIRNFRDTYCSEAGGMIQFGKCHYGDADAYLQKTGAPAGSFSATPLVAMIDVNNNLCYVHQGNLPADDIEDYIPTLQASSGSNSGSGSGSGSGDSQKPGSSTDSKKDKKDKKSTDSKPGCDHVAEYFTINDATSSDDALSAYQCIKCGAVLRYEAVPNSAYATFLADTANAILNAGQGEVTINTDIWTCFNRAVFDAIKSRPDVAVTVNYSYKGEPYVLHIPAGTNVDSLMDENGFGGFMYIQHVINTSK</sequence>
<dbReference type="InterPro" id="IPR036249">
    <property type="entry name" value="Thioredoxin-like_sf"/>
</dbReference>
<keyword evidence="4" id="KW-1185">Reference proteome</keyword>
<dbReference type="RefSeq" id="WP_120471833.1">
    <property type="nucleotide sequence ID" value="NZ_RAYQ01000025.1"/>
</dbReference>
<dbReference type="AlphaFoldDB" id="A0A3A9AAN0"/>
<evidence type="ECO:0000313" key="4">
    <source>
        <dbReference type="Proteomes" id="UP000280696"/>
    </source>
</evidence>
<name>A0A3A9AAN0_9FIRM</name>
<feature type="compositionally biased region" description="Low complexity" evidence="1">
    <location>
        <begin position="193"/>
        <end position="202"/>
    </location>
</feature>
<dbReference type="OrthoDB" id="2065990at2"/>
<proteinExistence type="predicted"/>
<accession>A0A3A9AAN0</accession>
<dbReference type="SUPFAM" id="SSF52833">
    <property type="entry name" value="Thioredoxin-like"/>
    <property type="match status" value="1"/>
</dbReference>
<dbReference type="EMBL" id="RAYQ01000025">
    <property type="protein sequence ID" value="RKI88692.1"/>
    <property type="molecule type" value="Genomic_DNA"/>
</dbReference>
<protein>
    <submittedName>
        <fullName evidence="3">Thioredoxin family protein</fullName>
    </submittedName>
</protein>
<feature type="region of interest" description="Disordered" evidence="1">
    <location>
        <begin position="175"/>
        <end position="218"/>
    </location>
</feature>
<keyword evidence="2" id="KW-0732">Signal</keyword>
<gene>
    <name evidence="3" type="ORF">D7V94_18725</name>
</gene>
<dbReference type="Gene3D" id="3.40.30.10">
    <property type="entry name" value="Glutaredoxin"/>
    <property type="match status" value="1"/>
</dbReference>
<reference evidence="3 4" key="1">
    <citation type="submission" date="2018-09" db="EMBL/GenBank/DDBJ databases">
        <title>Murine metabolic-syndrome-specific gut microbial biobank.</title>
        <authorList>
            <person name="Liu C."/>
        </authorList>
    </citation>
    <scope>NUCLEOTIDE SEQUENCE [LARGE SCALE GENOMIC DNA]</scope>
    <source>
        <strain evidence="3 4">0.1xD8-82</strain>
    </source>
</reference>
<evidence type="ECO:0000256" key="1">
    <source>
        <dbReference type="SAM" id="MobiDB-lite"/>
    </source>
</evidence>
<organism evidence="3 4">
    <name type="scientific">Parablautia intestinalis</name>
    <dbReference type="NCBI Taxonomy" id="2320100"/>
    <lineage>
        <taxon>Bacteria</taxon>
        <taxon>Bacillati</taxon>
        <taxon>Bacillota</taxon>
        <taxon>Clostridia</taxon>
        <taxon>Lachnospirales</taxon>
        <taxon>Lachnospiraceae</taxon>
        <taxon>Parablautia</taxon>
    </lineage>
</organism>
<dbReference type="Proteomes" id="UP000280696">
    <property type="component" value="Unassembled WGS sequence"/>
</dbReference>
<feature type="chain" id="PRO_5017352784" evidence="2">
    <location>
        <begin position="25"/>
        <end position="350"/>
    </location>
</feature>